<name>Q729E3_NITV2</name>
<dbReference type="KEGG" id="dvu:DVU_2408"/>
<protein>
    <submittedName>
        <fullName evidence="1">Uncharacterized protein</fullName>
    </submittedName>
</protein>
<evidence type="ECO:0000313" key="1">
    <source>
        <dbReference type="EMBL" id="AAS96881.1"/>
    </source>
</evidence>
<dbReference type="AlphaFoldDB" id="Q729E3"/>
<sequence length="92" mass="9975">MGFTSSCAEGAVWDAPCAHAASDIFLSVGCFMHRSSCMCTAPRRHDGGDDVAPCGVMPPAIFRHCTFFSSPRGRCGVKWKRNPSTEGERHVQ</sequence>
<reference evidence="1 2" key="1">
    <citation type="journal article" date="2004" name="Nat. Biotechnol.">
        <title>The genome sequence of the anaerobic, sulfate-reducing bacterium Desulfovibrio vulgaris Hildenborough.</title>
        <authorList>
            <person name="Heidelberg J.F."/>
            <person name="Seshadri R."/>
            <person name="Haveman S.A."/>
            <person name="Hemme C.L."/>
            <person name="Paulsen I.T."/>
            <person name="Kolonay J.F."/>
            <person name="Eisen J.A."/>
            <person name="Ward N."/>
            <person name="Methe B."/>
            <person name="Brinkac L.M."/>
            <person name="Daugherty S.C."/>
            <person name="Deboy R.T."/>
            <person name="Dodson R.J."/>
            <person name="Durkin A.S."/>
            <person name="Madupu R."/>
            <person name="Nelson W.C."/>
            <person name="Sullivan S.A."/>
            <person name="Fouts D."/>
            <person name="Haft D.H."/>
            <person name="Selengut J."/>
            <person name="Peterson J.D."/>
            <person name="Davidsen T.M."/>
            <person name="Zafar N."/>
            <person name="Zhou L."/>
            <person name="Radune D."/>
            <person name="Dimitrov G."/>
            <person name="Hance M."/>
            <person name="Tran K."/>
            <person name="Khouri H."/>
            <person name="Gill J."/>
            <person name="Utterback T.R."/>
            <person name="Feldblyum T.V."/>
            <person name="Wall J.D."/>
            <person name="Voordouw G."/>
            <person name="Fraser C.M."/>
        </authorList>
    </citation>
    <scope>NUCLEOTIDE SEQUENCE [LARGE SCALE GENOMIC DNA]</scope>
    <source>
        <strain evidence="2">ATCC 29579 / DSM 644 / NCIMB 8303 / VKM B-1760 / Hildenborough</strain>
    </source>
</reference>
<dbReference type="HOGENOM" id="CLU_2408535_0_0_7"/>
<dbReference type="Proteomes" id="UP000002194">
    <property type="component" value="Chromosome"/>
</dbReference>
<evidence type="ECO:0000313" key="2">
    <source>
        <dbReference type="Proteomes" id="UP000002194"/>
    </source>
</evidence>
<dbReference type="EnsemblBacteria" id="AAS96881">
    <property type="protein sequence ID" value="AAS96881"/>
    <property type="gene ID" value="DVU_2408"/>
</dbReference>
<gene>
    <name evidence="1" type="ordered locus">DVU_2408</name>
</gene>
<dbReference type="STRING" id="882.DVU_2408"/>
<keyword evidence="2" id="KW-1185">Reference proteome</keyword>
<accession>Q729E3</accession>
<dbReference type="EMBL" id="AE017285">
    <property type="protein sequence ID" value="AAS96881.1"/>
    <property type="molecule type" value="Genomic_DNA"/>
</dbReference>
<organism evidence="1 2">
    <name type="scientific">Nitratidesulfovibrio vulgaris (strain ATCC 29579 / DSM 644 / CCUG 34227 / NCIMB 8303 / VKM B-1760 / Hildenborough)</name>
    <name type="common">Desulfovibrio vulgaris</name>
    <dbReference type="NCBI Taxonomy" id="882"/>
    <lineage>
        <taxon>Bacteria</taxon>
        <taxon>Pseudomonadati</taxon>
        <taxon>Thermodesulfobacteriota</taxon>
        <taxon>Desulfovibrionia</taxon>
        <taxon>Desulfovibrionales</taxon>
        <taxon>Desulfovibrionaceae</taxon>
        <taxon>Nitratidesulfovibrio</taxon>
    </lineage>
</organism>
<dbReference type="PaxDb" id="882-DVU_2408"/>
<proteinExistence type="predicted"/>